<protein>
    <submittedName>
        <fullName evidence="2">Uncharacterized protein</fullName>
    </submittedName>
</protein>
<dbReference type="Ensembl" id="ENSOTST00005167308.1">
    <property type="protein sequence ID" value="ENSOTSP00005154454.1"/>
    <property type="gene ID" value="ENSOTSG00005063099.1"/>
</dbReference>
<keyword evidence="3" id="KW-1185">Reference proteome</keyword>
<reference evidence="2" key="3">
    <citation type="submission" date="2025-09" db="UniProtKB">
        <authorList>
            <consortium name="Ensembl"/>
        </authorList>
    </citation>
    <scope>IDENTIFICATION</scope>
</reference>
<name>A0A8C8F675_ONCTS</name>
<sequence>MIHNVWLFLLQTVTFTLEFQASLLKESDGVVTGRLAGSTFDSYNSPDTNESKILANIFNVPPCRLRRDVISTVENMASSLLGENWATLRSDNLTTGYVVGAEKSNVQEVLKTDKPIVFLYIKIHVYG</sequence>
<evidence type="ECO:0000313" key="3">
    <source>
        <dbReference type="Proteomes" id="UP000694402"/>
    </source>
</evidence>
<reference evidence="2" key="2">
    <citation type="submission" date="2025-08" db="UniProtKB">
        <authorList>
            <consortium name="Ensembl"/>
        </authorList>
    </citation>
    <scope>IDENTIFICATION</scope>
</reference>
<organism evidence="2 3">
    <name type="scientific">Oncorhynchus tshawytscha</name>
    <name type="common">Chinook salmon</name>
    <name type="synonym">Salmo tshawytscha</name>
    <dbReference type="NCBI Taxonomy" id="74940"/>
    <lineage>
        <taxon>Eukaryota</taxon>
        <taxon>Metazoa</taxon>
        <taxon>Chordata</taxon>
        <taxon>Craniata</taxon>
        <taxon>Vertebrata</taxon>
        <taxon>Euteleostomi</taxon>
        <taxon>Actinopterygii</taxon>
        <taxon>Neopterygii</taxon>
        <taxon>Teleostei</taxon>
        <taxon>Protacanthopterygii</taxon>
        <taxon>Salmoniformes</taxon>
        <taxon>Salmonidae</taxon>
        <taxon>Salmoninae</taxon>
        <taxon>Oncorhynchus</taxon>
    </lineage>
</organism>
<feature type="chain" id="PRO_5043261682" evidence="1">
    <location>
        <begin position="17"/>
        <end position="127"/>
    </location>
</feature>
<keyword evidence="1" id="KW-0732">Signal</keyword>
<dbReference type="Proteomes" id="UP000694402">
    <property type="component" value="Unassembled WGS sequence"/>
</dbReference>
<evidence type="ECO:0000256" key="1">
    <source>
        <dbReference type="SAM" id="SignalP"/>
    </source>
</evidence>
<dbReference type="InterPro" id="IPR009952">
    <property type="entry name" value="Uroplakin-2"/>
</dbReference>
<feature type="signal peptide" evidence="1">
    <location>
        <begin position="1"/>
        <end position="16"/>
    </location>
</feature>
<accession>A0A8C8F675</accession>
<reference evidence="3" key="1">
    <citation type="journal article" date="2018" name="PLoS ONE">
        <title>Chinook salmon (Oncorhynchus tshawytscha) genome and transcriptome.</title>
        <authorList>
            <person name="Christensen K.A."/>
            <person name="Leong J.S."/>
            <person name="Sakhrani D."/>
            <person name="Biagi C.A."/>
            <person name="Minkley D.R."/>
            <person name="Withler R.E."/>
            <person name="Rondeau E.B."/>
            <person name="Koop B.F."/>
            <person name="Devlin R.H."/>
        </authorList>
    </citation>
    <scope>NUCLEOTIDE SEQUENCE [LARGE SCALE GENOMIC DNA]</scope>
</reference>
<dbReference type="Pfam" id="PF07353">
    <property type="entry name" value="Uroplakin_II"/>
    <property type="match status" value="1"/>
</dbReference>
<dbReference type="GeneTree" id="ENSGT01000000222024"/>
<dbReference type="AlphaFoldDB" id="A0A8C8F675"/>
<evidence type="ECO:0000313" key="2">
    <source>
        <dbReference type="Ensembl" id="ENSOTSP00005154454.1"/>
    </source>
</evidence>
<proteinExistence type="predicted"/>